<accession>A0A6N2KDL3</accession>
<name>A0A6N2KDL3_SALVM</name>
<sequence>MKLERKFKESGFGFSPVTNQFKVTRMISQCAHDAHTDLGLKHFKFHGVKSKFEVIVHTPSFISPKDALLGDDMQLRQTCLRQPSINMKLERKFKEYGFGFSPVTNQFEVIRMISQCAHDAHTDLGLKHFKFHGVKSKFEVIVHTPSFISPKDALLGDDMQVLNINSRCAELKLQHVQSSFFGGTETWRLSPKVQVKGVENGKSTGGRSGGDAV</sequence>
<dbReference type="AlphaFoldDB" id="A0A6N2KDL3"/>
<organism evidence="1">
    <name type="scientific">Salix viminalis</name>
    <name type="common">Common osier</name>
    <name type="synonym">Basket willow</name>
    <dbReference type="NCBI Taxonomy" id="40686"/>
    <lineage>
        <taxon>Eukaryota</taxon>
        <taxon>Viridiplantae</taxon>
        <taxon>Streptophyta</taxon>
        <taxon>Embryophyta</taxon>
        <taxon>Tracheophyta</taxon>
        <taxon>Spermatophyta</taxon>
        <taxon>Magnoliopsida</taxon>
        <taxon>eudicotyledons</taxon>
        <taxon>Gunneridae</taxon>
        <taxon>Pentapetalae</taxon>
        <taxon>rosids</taxon>
        <taxon>fabids</taxon>
        <taxon>Malpighiales</taxon>
        <taxon>Salicaceae</taxon>
        <taxon>Saliceae</taxon>
        <taxon>Salix</taxon>
    </lineage>
</organism>
<reference evidence="1" key="1">
    <citation type="submission" date="2019-03" db="EMBL/GenBank/DDBJ databases">
        <authorList>
            <person name="Mank J."/>
            <person name="Almeida P."/>
        </authorList>
    </citation>
    <scope>NUCLEOTIDE SEQUENCE</scope>
    <source>
        <strain evidence="1">78183</strain>
    </source>
</reference>
<protein>
    <submittedName>
        <fullName evidence="1">Uncharacterized protein</fullName>
    </submittedName>
</protein>
<proteinExistence type="predicted"/>
<evidence type="ECO:0000313" key="1">
    <source>
        <dbReference type="EMBL" id="VFU26211.1"/>
    </source>
</evidence>
<gene>
    <name evidence="1" type="ORF">SVIM_LOCUS66912</name>
</gene>
<dbReference type="EMBL" id="CAADRP010000280">
    <property type="protein sequence ID" value="VFU26211.1"/>
    <property type="molecule type" value="Genomic_DNA"/>
</dbReference>